<evidence type="ECO:0000256" key="3">
    <source>
        <dbReference type="ARBA" id="ARBA00022690"/>
    </source>
</evidence>
<name>A0A8T2LIG5_ASTMX</name>
<protein>
    <submittedName>
        <fullName evidence="8">Trypsin inhibitor ClTI-1-like</fullName>
    </submittedName>
</protein>
<dbReference type="EMBL" id="JAICCE010000010">
    <property type="protein sequence ID" value="KAG9271858.1"/>
    <property type="molecule type" value="Genomic_DNA"/>
</dbReference>
<keyword evidence="3" id="KW-0646">Protease inhibitor</keyword>
<dbReference type="SUPFAM" id="SSF100895">
    <property type="entry name" value="Kazal-type serine protease inhibitors"/>
    <property type="match status" value="1"/>
</dbReference>
<dbReference type="FunFam" id="3.30.60.30:FF:000031">
    <property type="entry name" value="Serine protease inhibitor Kazal-type 2"/>
    <property type="match status" value="1"/>
</dbReference>
<evidence type="ECO:0000256" key="2">
    <source>
        <dbReference type="ARBA" id="ARBA00022525"/>
    </source>
</evidence>
<dbReference type="InterPro" id="IPR001239">
    <property type="entry name" value="Prot_inh_Kazal-m"/>
</dbReference>
<feature type="chain" id="PRO_5035827139" evidence="6">
    <location>
        <begin position="19"/>
        <end position="80"/>
    </location>
</feature>
<dbReference type="InterPro" id="IPR002350">
    <property type="entry name" value="Kazal_dom"/>
</dbReference>
<keyword evidence="6" id="KW-0732">Signal</keyword>
<dbReference type="AlphaFoldDB" id="A0A8T2LIG5"/>
<feature type="domain" description="Kazal-like" evidence="7">
    <location>
        <begin position="26"/>
        <end position="80"/>
    </location>
</feature>
<accession>A0A8T2LIG5</accession>
<gene>
    <name evidence="8" type="ORF">AMEX_G12793</name>
</gene>
<keyword evidence="5" id="KW-1015">Disulfide bond</keyword>
<evidence type="ECO:0000256" key="6">
    <source>
        <dbReference type="SAM" id="SignalP"/>
    </source>
</evidence>
<sequence>MMLLRLGLLLCLVALSGAASVRVSVKAGEPNCEIYLLPICTREFIPVCGSDGKTYSNECMLCLENMEKRSSVSIFRSGTC</sequence>
<proteinExistence type="predicted"/>
<organism evidence="8 9">
    <name type="scientific">Astyanax mexicanus</name>
    <name type="common">Blind cave fish</name>
    <name type="synonym">Astyanax fasciatus mexicanus</name>
    <dbReference type="NCBI Taxonomy" id="7994"/>
    <lineage>
        <taxon>Eukaryota</taxon>
        <taxon>Metazoa</taxon>
        <taxon>Chordata</taxon>
        <taxon>Craniata</taxon>
        <taxon>Vertebrata</taxon>
        <taxon>Euteleostomi</taxon>
        <taxon>Actinopterygii</taxon>
        <taxon>Neopterygii</taxon>
        <taxon>Teleostei</taxon>
        <taxon>Ostariophysi</taxon>
        <taxon>Characiformes</taxon>
        <taxon>Characoidei</taxon>
        <taxon>Acestrorhamphidae</taxon>
        <taxon>Acestrorhamphinae</taxon>
        <taxon>Astyanax</taxon>
    </lineage>
</organism>
<dbReference type="Proteomes" id="UP000752171">
    <property type="component" value="Unassembled WGS sequence"/>
</dbReference>
<dbReference type="InterPro" id="IPR036058">
    <property type="entry name" value="Kazal_dom_sf"/>
</dbReference>
<dbReference type="PANTHER" id="PTHR47729:SF1">
    <property type="entry name" value="OVOMUCOID-LIKE-RELATED"/>
    <property type="match status" value="1"/>
</dbReference>
<evidence type="ECO:0000313" key="9">
    <source>
        <dbReference type="Proteomes" id="UP000752171"/>
    </source>
</evidence>
<evidence type="ECO:0000256" key="1">
    <source>
        <dbReference type="ARBA" id="ARBA00004613"/>
    </source>
</evidence>
<dbReference type="Pfam" id="PF00050">
    <property type="entry name" value="Kazal_1"/>
    <property type="match status" value="1"/>
</dbReference>
<evidence type="ECO:0000256" key="5">
    <source>
        <dbReference type="ARBA" id="ARBA00023157"/>
    </source>
</evidence>
<dbReference type="PRINTS" id="PR00290">
    <property type="entry name" value="KAZALINHBTR"/>
</dbReference>
<evidence type="ECO:0000313" key="8">
    <source>
        <dbReference type="EMBL" id="KAG9271858.1"/>
    </source>
</evidence>
<dbReference type="PROSITE" id="PS51465">
    <property type="entry name" value="KAZAL_2"/>
    <property type="match status" value="1"/>
</dbReference>
<keyword evidence="4" id="KW-0722">Serine protease inhibitor</keyword>
<evidence type="ECO:0000256" key="4">
    <source>
        <dbReference type="ARBA" id="ARBA00022900"/>
    </source>
</evidence>
<dbReference type="InterPro" id="IPR051597">
    <property type="entry name" value="Bifunctional_prot_inhibitor"/>
</dbReference>
<comment type="subcellular location">
    <subcellularLocation>
        <location evidence="1">Secreted</location>
    </subcellularLocation>
</comment>
<reference evidence="8 9" key="1">
    <citation type="submission" date="2021-07" db="EMBL/GenBank/DDBJ databases">
        <authorList>
            <person name="Imarazene B."/>
            <person name="Zahm M."/>
            <person name="Klopp C."/>
            <person name="Cabau C."/>
            <person name="Beille S."/>
            <person name="Jouanno E."/>
            <person name="Castinel A."/>
            <person name="Lluch J."/>
            <person name="Gil L."/>
            <person name="Kuchtly C."/>
            <person name="Lopez Roques C."/>
            <person name="Donnadieu C."/>
            <person name="Parrinello H."/>
            <person name="Journot L."/>
            <person name="Du K."/>
            <person name="Schartl M."/>
            <person name="Retaux S."/>
            <person name="Guiguen Y."/>
        </authorList>
    </citation>
    <scope>NUCLEOTIDE SEQUENCE [LARGE SCALE GENOMIC DNA]</scope>
    <source>
        <strain evidence="8">Pach_M1</strain>
        <tissue evidence="8">Testis</tissue>
    </source>
</reference>
<evidence type="ECO:0000259" key="7">
    <source>
        <dbReference type="PROSITE" id="PS51465"/>
    </source>
</evidence>
<dbReference type="GO" id="GO:0004867">
    <property type="term" value="F:serine-type endopeptidase inhibitor activity"/>
    <property type="evidence" value="ECO:0007669"/>
    <property type="project" value="UniProtKB-KW"/>
</dbReference>
<dbReference type="PANTHER" id="PTHR47729">
    <property type="entry name" value="SERINE PEPTIDASE INHIBITOR, KAZAL TYPE 2, TANDEM DUPLICATE 1-RELATED"/>
    <property type="match status" value="1"/>
</dbReference>
<dbReference type="SMART" id="SM00280">
    <property type="entry name" value="KAZAL"/>
    <property type="match status" value="1"/>
</dbReference>
<dbReference type="Gene3D" id="3.30.60.30">
    <property type="match status" value="1"/>
</dbReference>
<dbReference type="PROSITE" id="PS00282">
    <property type="entry name" value="KAZAL_1"/>
    <property type="match status" value="1"/>
</dbReference>
<dbReference type="GO" id="GO:0005576">
    <property type="term" value="C:extracellular region"/>
    <property type="evidence" value="ECO:0007669"/>
    <property type="project" value="UniProtKB-SubCell"/>
</dbReference>
<keyword evidence="2" id="KW-0964">Secreted</keyword>
<comment type="caution">
    <text evidence="8">The sequence shown here is derived from an EMBL/GenBank/DDBJ whole genome shotgun (WGS) entry which is preliminary data.</text>
</comment>
<feature type="signal peptide" evidence="6">
    <location>
        <begin position="1"/>
        <end position="18"/>
    </location>
</feature>